<keyword evidence="4" id="KW-1185">Reference proteome</keyword>
<dbReference type="AlphaFoldDB" id="A0A172Y0M3"/>
<sequence length="444" mass="48713">MKKSFIIRLLILAVLSISLYSCVHDDLSSSLDPSSKEYENKSLWKEDEKYIQNVIQVYRENETKIKKFNGTPFWDYATTMDRFDESFLMVPVVENKKVVSVLQVPRHGKNIYFIYTNEADDIAFFQNIISTRTKKALPNEASNETNRLVCTTRAISVWLPSGGGDSNPGSGQGSWSTYHVTSCKNVQQEGCVGIVGPDGECTGGSGDGDPYPYPGGGGDGPQDPEPPEDPCAKTKSNLTNPKVKAKIKDLKDQSILPESDPNFGEKGVKFKADGTPSNLIVGGKHNVDFGDKTGYQGGYHNHTTGTPMFSPADIEQLLQFALAQPTSNPANASNAYLGMVAPNGMHYVIQFNGNYDGALVTFSQYDLDNYSIKYQNISDVMLLDPQYSTDHLNLNNKGVEALFFDTLKKMGLDGKVNLQRIESGGVIKNIQLDSANQPVPVTCP</sequence>
<evidence type="ECO:0000256" key="2">
    <source>
        <dbReference type="SAM" id="SignalP"/>
    </source>
</evidence>
<dbReference type="KEGG" id="chh:A0O34_20590"/>
<dbReference type="RefSeq" id="WP_066758874.1">
    <property type="nucleotide sequence ID" value="NZ_CP015199.1"/>
</dbReference>
<dbReference type="OrthoDB" id="1264044at2"/>
<dbReference type="Proteomes" id="UP000077824">
    <property type="component" value="Chromosome"/>
</dbReference>
<feature type="chain" id="PRO_5008004090" evidence="2">
    <location>
        <begin position="24"/>
        <end position="444"/>
    </location>
</feature>
<protein>
    <submittedName>
        <fullName evidence="3">Uncharacterized protein</fullName>
    </submittedName>
</protein>
<accession>A0A172Y0M3</accession>
<keyword evidence="2" id="KW-0732">Signal</keyword>
<organism evidence="3 4">
    <name type="scientific">Chryseobacterium glaciei</name>
    <dbReference type="NCBI Taxonomy" id="1685010"/>
    <lineage>
        <taxon>Bacteria</taxon>
        <taxon>Pseudomonadati</taxon>
        <taxon>Bacteroidota</taxon>
        <taxon>Flavobacteriia</taxon>
        <taxon>Flavobacteriales</taxon>
        <taxon>Weeksellaceae</taxon>
        <taxon>Chryseobacterium group</taxon>
        <taxon>Chryseobacterium</taxon>
    </lineage>
</organism>
<dbReference type="EMBL" id="CP015199">
    <property type="protein sequence ID" value="ANF52764.1"/>
    <property type="molecule type" value="Genomic_DNA"/>
</dbReference>
<evidence type="ECO:0000313" key="4">
    <source>
        <dbReference type="Proteomes" id="UP000077824"/>
    </source>
</evidence>
<evidence type="ECO:0000256" key="1">
    <source>
        <dbReference type="SAM" id="MobiDB-lite"/>
    </source>
</evidence>
<dbReference type="PROSITE" id="PS51257">
    <property type="entry name" value="PROKAR_LIPOPROTEIN"/>
    <property type="match status" value="1"/>
</dbReference>
<reference evidence="3 4" key="1">
    <citation type="submission" date="2016-04" db="EMBL/GenBank/DDBJ databases">
        <title>Complete Genome Sequence of Chryseobacterium sp. IHBB 10212.</title>
        <authorList>
            <person name="Pal M."/>
            <person name="Swarnkar M.K."/>
            <person name="Kaushal K."/>
            <person name="Chhibber S."/>
            <person name="Singh A.K."/>
            <person name="Gulati A."/>
        </authorList>
    </citation>
    <scope>NUCLEOTIDE SEQUENCE [LARGE SCALE GENOMIC DNA]</scope>
    <source>
        <strain evidence="3 4">IHBB 10212</strain>
    </source>
</reference>
<gene>
    <name evidence="3" type="ORF">A0O34_20590</name>
</gene>
<proteinExistence type="predicted"/>
<feature type="region of interest" description="Disordered" evidence="1">
    <location>
        <begin position="197"/>
        <end position="240"/>
    </location>
</feature>
<dbReference type="STRING" id="1685010.A0O34_20590"/>
<feature type="signal peptide" evidence="2">
    <location>
        <begin position="1"/>
        <end position="23"/>
    </location>
</feature>
<name>A0A172Y0M3_9FLAO</name>
<evidence type="ECO:0000313" key="3">
    <source>
        <dbReference type="EMBL" id="ANF52764.1"/>
    </source>
</evidence>